<evidence type="ECO:0000313" key="7">
    <source>
        <dbReference type="Proteomes" id="UP001150925"/>
    </source>
</evidence>
<feature type="compositionally biased region" description="Polar residues" evidence="4">
    <location>
        <begin position="511"/>
        <end position="526"/>
    </location>
</feature>
<evidence type="ECO:0000256" key="1">
    <source>
        <dbReference type="ARBA" id="ARBA00022741"/>
    </source>
</evidence>
<dbReference type="Proteomes" id="UP001150925">
    <property type="component" value="Unassembled WGS sequence"/>
</dbReference>
<feature type="compositionally biased region" description="Basic and acidic residues" evidence="4">
    <location>
        <begin position="167"/>
        <end position="177"/>
    </location>
</feature>
<feature type="region of interest" description="Disordered" evidence="4">
    <location>
        <begin position="310"/>
        <end position="374"/>
    </location>
</feature>
<dbReference type="Pfam" id="PF00176">
    <property type="entry name" value="SNF2-rel_dom"/>
    <property type="match status" value="1"/>
</dbReference>
<keyword evidence="2" id="KW-0378">Hydrolase</keyword>
<dbReference type="InterPro" id="IPR027417">
    <property type="entry name" value="P-loop_NTPase"/>
</dbReference>
<dbReference type="InterPro" id="IPR000330">
    <property type="entry name" value="SNF2_N"/>
</dbReference>
<keyword evidence="3" id="KW-0067">ATP-binding</keyword>
<dbReference type="AlphaFoldDB" id="A0A9W8AM75"/>
<feature type="region of interest" description="Disordered" evidence="4">
    <location>
        <begin position="159"/>
        <end position="256"/>
    </location>
</feature>
<comment type="caution">
    <text evidence="6">The sequence shown here is derived from an EMBL/GenBank/DDBJ whole genome shotgun (WGS) entry which is preliminary data.</text>
</comment>
<name>A0A9W8AM75_9FUNG</name>
<dbReference type="GO" id="GO:0008094">
    <property type="term" value="F:ATP-dependent activity, acting on DNA"/>
    <property type="evidence" value="ECO:0007669"/>
    <property type="project" value="TreeGrafter"/>
</dbReference>
<gene>
    <name evidence="6" type="primary">TTF2</name>
    <name evidence="6" type="ORF">IWQ62_004544</name>
</gene>
<dbReference type="GO" id="GO:0005737">
    <property type="term" value="C:cytoplasm"/>
    <property type="evidence" value="ECO:0007669"/>
    <property type="project" value="TreeGrafter"/>
</dbReference>
<feature type="compositionally biased region" description="Low complexity" evidence="4">
    <location>
        <begin position="356"/>
        <end position="374"/>
    </location>
</feature>
<dbReference type="InterPro" id="IPR050628">
    <property type="entry name" value="SNF2_RAD54_helicase_TF"/>
</dbReference>
<dbReference type="PANTHER" id="PTHR45626:SF16">
    <property type="entry name" value="ATP-DEPENDENT HELICASE ULS1"/>
    <property type="match status" value="1"/>
</dbReference>
<dbReference type="Gene3D" id="3.40.50.10810">
    <property type="entry name" value="Tandem AAA-ATPase domain"/>
    <property type="match status" value="1"/>
</dbReference>
<accession>A0A9W8AM75</accession>
<feature type="non-terminal residue" evidence="6">
    <location>
        <position position="627"/>
    </location>
</feature>
<feature type="compositionally biased region" description="Low complexity" evidence="4">
    <location>
        <begin position="206"/>
        <end position="217"/>
    </location>
</feature>
<evidence type="ECO:0000256" key="4">
    <source>
        <dbReference type="SAM" id="MobiDB-lite"/>
    </source>
</evidence>
<dbReference type="InterPro" id="IPR038718">
    <property type="entry name" value="SNF2-like_sf"/>
</dbReference>
<feature type="region of interest" description="Disordered" evidence="4">
    <location>
        <begin position="506"/>
        <end position="541"/>
    </location>
</feature>
<reference evidence="6" key="1">
    <citation type="submission" date="2022-07" db="EMBL/GenBank/DDBJ databases">
        <title>Phylogenomic reconstructions and comparative analyses of Kickxellomycotina fungi.</title>
        <authorList>
            <person name="Reynolds N.K."/>
            <person name="Stajich J.E."/>
            <person name="Barry K."/>
            <person name="Grigoriev I.V."/>
            <person name="Crous P."/>
            <person name="Smith M.E."/>
        </authorList>
    </citation>
    <scope>NUCLEOTIDE SEQUENCE</scope>
    <source>
        <strain evidence="6">RSA 1196</strain>
    </source>
</reference>
<dbReference type="InterPro" id="IPR014001">
    <property type="entry name" value="Helicase_ATP-bd"/>
</dbReference>
<dbReference type="GO" id="GO:0005524">
    <property type="term" value="F:ATP binding"/>
    <property type="evidence" value="ECO:0007669"/>
    <property type="project" value="UniProtKB-KW"/>
</dbReference>
<protein>
    <submittedName>
        <fullName evidence="6">Transcription termination factor, RNA polymerase II</fullName>
    </submittedName>
</protein>
<dbReference type="GO" id="GO:0016787">
    <property type="term" value="F:hydrolase activity"/>
    <property type="evidence" value="ECO:0007669"/>
    <property type="project" value="UniProtKB-KW"/>
</dbReference>
<feature type="compositionally biased region" description="Polar residues" evidence="4">
    <location>
        <begin position="179"/>
        <end position="194"/>
    </location>
</feature>
<dbReference type="CDD" id="cd18008">
    <property type="entry name" value="DEXDc_SHPRH-like"/>
    <property type="match status" value="1"/>
</dbReference>
<dbReference type="OrthoDB" id="423559at2759"/>
<dbReference type="SUPFAM" id="SSF52540">
    <property type="entry name" value="P-loop containing nucleoside triphosphate hydrolases"/>
    <property type="match status" value="1"/>
</dbReference>
<keyword evidence="1" id="KW-0547">Nucleotide-binding</keyword>
<evidence type="ECO:0000313" key="6">
    <source>
        <dbReference type="EMBL" id="KAJ1959601.1"/>
    </source>
</evidence>
<feature type="compositionally biased region" description="Polar residues" evidence="4">
    <location>
        <begin position="312"/>
        <end position="323"/>
    </location>
</feature>
<evidence type="ECO:0000256" key="2">
    <source>
        <dbReference type="ARBA" id="ARBA00022801"/>
    </source>
</evidence>
<evidence type="ECO:0000259" key="5">
    <source>
        <dbReference type="SMART" id="SM00487"/>
    </source>
</evidence>
<feature type="compositionally biased region" description="Polar residues" evidence="4">
    <location>
        <begin position="331"/>
        <end position="342"/>
    </location>
</feature>
<dbReference type="EMBL" id="JANBPY010001547">
    <property type="protein sequence ID" value="KAJ1959601.1"/>
    <property type="molecule type" value="Genomic_DNA"/>
</dbReference>
<dbReference type="GO" id="GO:0000724">
    <property type="term" value="P:double-strand break repair via homologous recombination"/>
    <property type="evidence" value="ECO:0007669"/>
    <property type="project" value="TreeGrafter"/>
</dbReference>
<dbReference type="PANTHER" id="PTHR45626">
    <property type="entry name" value="TRANSCRIPTION TERMINATION FACTOR 2-RELATED"/>
    <property type="match status" value="1"/>
</dbReference>
<dbReference type="GO" id="GO:0005634">
    <property type="term" value="C:nucleus"/>
    <property type="evidence" value="ECO:0007669"/>
    <property type="project" value="TreeGrafter"/>
</dbReference>
<organism evidence="6 7">
    <name type="scientific">Dispira parvispora</name>
    <dbReference type="NCBI Taxonomy" id="1520584"/>
    <lineage>
        <taxon>Eukaryota</taxon>
        <taxon>Fungi</taxon>
        <taxon>Fungi incertae sedis</taxon>
        <taxon>Zoopagomycota</taxon>
        <taxon>Kickxellomycotina</taxon>
        <taxon>Dimargaritomycetes</taxon>
        <taxon>Dimargaritales</taxon>
        <taxon>Dimargaritaceae</taxon>
        <taxon>Dispira</taxon>
    </lineage>
</organism>
<feature type="domain" description="Helicase ATP-binding" evidence="5">
    <location>
        <begin position="456"/>
        <end position="626"/>
    </location>
</feature>
<proteinExistence type="predicted"/>
<dbReference type="SMART" id="SM00487">
    <property type="entry name" value="DEXDc"/>
    <property type="match status" value="1"/>
</dbReference>
<sequence length="627" mass="69228">MERPRKFIPPGRITTVFEVDHQLSLVANDINALCRKRDALLGEGRLTEHVRDNLATHLRSIEQRQSKLRNRKLELIMQNGSAPDTRNQHFGWNVAPSSTSPSPSAHLSPSPYDLAAVQGNHYNHYPSGPTCRQQVTGNGLSQTMNLVDSVVLPATPVHPIVANKRPRSPDRSGEPHTVDSANKQSRCTPSSPILVSNADPTEPTLNQNSVNQNSINIVDDDDDDVVVIKENPAPPSQQRRGYSTPERIRPSRPMPTTDLYDAQLQNLRVVLDRMPNHLSPQAKMQRVSQQLQQMRIPPGQDYPVTVGPMAPPSTSRGYTSPSPWLSPPASTPTETIDLTQTPDEPCAVSPWSTLGSPARRLASSANSSRSPPRSVGAYDRYMQFYVDNSRQNSRTMAVRGAAQVAALSSTLVPPVFGDSYLPLPSQPNPEDVRHLVKSVQFDASLAQNQVEIPSGLEVDLLEHQKRGLSWMVNMEESRLRGGILADDMGLGKTIQSIALMLARPPKPDALPSTSSVPCDTNGTTDSLDQDLPPAPSSEPSTVRHYHTTLIAAPLSLLYQWKRELELKASPGRFKIYVYHGSSRERRPEVLSQYDVVITTYHLIASESAKSEPHPTDPGPLFLIKYWR</sequence>
<keyword evidence="7" id="KW-1185">Reference proteome</keyword>
<evidence type="ECO:0000256" key="3">
    <source>
        <dbReference type="ARBA" id="ARBA00022840"/>
    </source>
</evidence>